<dbReference type="AlphaFoldDB" id="A0A2N7NKP3"/>
<evidence type="ECO:0000313" key="4">
    <source>
        <dbReference type="Proteomes" id="UP000235579"/>
    </source>
</evidence>
<organism evidence="2 4">
    <name type="scientific">Vibrio tasmaniensis</name>
    <dbReference type="NCBI Taxonomy" id="212663"/>
    <lineage>
        <taxon>Bacteria</taxon>
        <taxon>Pseudomonadati</taxon>
        <taxon>Pseudomonadota</taxon>
        <taxon>Gammaproteobacteria</taxon>
        <taxon>Vibrionales</taxon>
        <taxon>Vibrionaceae</taxon>
        <taxon>Vibrio</taxon>
    </lineage>
</organism>
<reference evidence="2" key="2">
    <citation type="submission" date="2016-07" db="EMBL/GenBank/DDBJ databases">
        <authorList>
            <person name="Wan K."/>
            <person name="Booth B."/>
            <person name="Spirohn K."/>
            <person name="Hao T."/>
            <person name="Hu Y."/>
            <person name="Calderwood M."/>
            <person name="Hill D."/>
            <person name="Mohr S."/>
            <person name="Vidal M."/>
            <person name="Celniker S."/>
            <person name="Perrimon N."/>
        </authorList>
    </citation>
    <scope>NUCLEOTIDE SEQUENCE</scope>
    <source>
        <strain evidence="2">10N.222.48.A2</strain>
    </source>
</reference>
<dbReference type="EMBL" id="MDBP01000034">
    <property type="protein sequence ID" value="PMP15613.1"/>
    <property type="molecule type" value="Genomic_DNA"/>
</dbReference>
<dbReference type="RefSeq" id="WP_102257653.1">
    <property type="nucleotide sequence ID" value="NZ_MDBP01000034.1"/>
</dbReference>
<evidence type="ECO:0000256" key="1">
    <source>
        <dbReference type="SAM" id="SignalP"/>
    </source>
</evidence>
<reference evidence="3 5" key="4">
    <citation type="submission" date="2019-04" db="EMBL/GenBank/DDBJ databases">
        <title>A reverse ecology approach based on a biological definition of microbial populations.</title>
        <authorList>
            <person name="Arevalo P."/>
            <person name="Vaninsberghe D."/>
            <person name="Elsherbini J."/>
            <person name="Gore J."/>
            <person name="Polz M."/>
        </authorList>
    </citation>
    <scope>NUCLEOTIDE SEQUENCE [LARGE SCALE GENOMIC DNA]</scope>
    <source>
        <strain evidence="3 5">10N.222.45.A8</strain>
    </source>
</reference>
<evidence type="ECO:0000313" key="5">
    <source>
        <dbReference type="Proteomes" id="UP000308018"/>
    </source>
</evidence>
<proteinExistence type="predicted"/>
<reference evidence="4" key="1">
    <citation type="submission" date="2016-07" db="EMBL/GenBank/DDBJ databases">
        <title>Nontailed viruses are major unrecognized killers of bacteria in the ocean.</title>
        <authorList>
            <person name="Kauffman K."/>
            <person name="Hussain F."/>
            <person name="Yang J."/>
            <person name="Arevalo P."/>
            <person name="Brown J."/>
            <person name="Cutler M."/>
            <person name="Kelly L."/>
            <person name="Polz M.F."/>
        </authorList>
    </citation>
    <scope>NUCLEOTIDE SEQUENCE [LARGE SCALE GENOMIC DNA]</scope>
    <source>
        <strain evidence="4">10N.222.48.A2</strain>
    </source>
</reference>
<feature type="chain" id="PRO_5030054267" description="Secreted protein" evidence="1">
    <location>
        <begin position="24"/>
        <end position="118"/>
    </location>
</feature>
<evidence type="ECO:0000313" key="2">
    <source>
        <dbReference type="EMBL" id="PMP15613.1"/>
    </source>
</evidence>
<comment type="caution">
    <text evidence="2">The sequence shown here is derived from an EMBL/GenBank/DDBJ whole genome shotgun (WGS) entry which is preliminary data.</text>
</comment>
<accession>A0A2N7NKP3</accession>
<dbReference type="EMBL" id="SYVV01000026">
    <property type="protein sequence ID" value="TKG31333.1"/>
    <property type="molecule type" value="Genomic_DNA"/>
</dbReference>
<keyword evidence="1" id="KW-0732">Signal</keyword>
<evidence type="ECO:0008006" key="6">
    <source>
        <dbReference type="Google" id="ProtNLM"/>
    </source>
</evidence>
<sequence length="118" mass="13400">MKNSKIKAIIALLFCVGATKIYASEEWGYIANDHYECENDHMAINTSKGWLLAEAYPPYSGLNSGSYIKGNLRQYGFQDVLVFKNEHDSSPSSARIYIDNYWMSDEDAGRYCYSGEDL</sequence>
<reference evidence="2" key="3">
    <citation type="journal article" date="2018" name="Nature">
        <title>A major lineage of non-tailed dsDNA viruses as unrecognized killers of marine bacteria.</title>
        <authorList>
            <person name="Kauffman K.M."/>
            <person name="Hussain F.A."/>
            <person name="Yang J."/>
            <person name="Arevalo P."/>
            <person name="Brown J.M."/>
            <person name="Chang W.K."/>
            <person name="VanInsberghe D."/>
            <person name="Elsherbini J."/>
            <person name="Sharma R.S."/>
            <person name="Cutler M.B."/>
            <person name="Kelly L."/>
            <person name="Polz M.F."/>
        </authorList>
    </citation>
    <scope>NUCLEOTIDE SEQUENCE</scope>
    <source>
        <strain evidence="2">10N.222.48.A2</strain>
    </source>
</reference>
<protein>
    <recommendedName>
        <fullName evidence="6">Secreted protein</fullName>
    </recommendedName>
</protein>
<evidence type="ECO:0000313" key="3">
    <source>
        <dbReference type="EMBL" id="TKG31333.1"/>
    </source>
</evidence>
<dbReference type="Proteomes" id="UP000235579">
    <property type="component" value="Unassembled WGS sequence"/>
</dbReference>
<dbReference type="Proteomes" id="UP000308018">
    <property type="component" value="Unassembled WGS sequence"/>
</dbReference>
<gene>
    <name evidence="2" type="ORF">BCS92_08860</name>
    <name evidence="3" type="ORF">FC057_14415</name>
</gene>
<name>A0A2N7NKP3_9VIBR</name>
<feature type="signal peptide" evidence="1">
    <location>
        <begin position="1"/>
        <end position="23"/>
    </location>
</feature>